<proteinExistence type="predicted"/>
<dbReference type="AlphaFoldDB" id="A0A454CPF6"/>
<organism evidence="1 2">
    <name type="scientific">Vibrio harveyi</name>
    <name type="common">Beneckea harveyi</name>
    <dbReference type="NCBI Taxonomy" id="669"/>
    <lineage>
        <taxon>Bacteria</taxon>
        <taxon>Pseudomonadati</taxon>
        <taxon>Pseudomonadota</taxon>
        <taxon>Gammaproteobacteria</taxon>
        <taxon>Vibrionales</taxon>
        <taxon>Vibrionaceae</taxon>
        <taxon>Vibrio</taxon>
    </lineage>
</organism>
<dbReference type="EMBL" id="AJSR01002595">
    <property type="protein sequence ID" value="EKM28288.1"/>
    <property type="molecule type" value="Genomic_DNA"/>
</dbReference>
<sequence>MSFTVKTKWSNRFIFIPTSCYNASLEITASIS</sequence>
<comment type="caution">
    <text evidence="1">The sequence shown here is derived from an EMBL/GenBank/DDBJ whole genome shotgun (WGS) entry which is preliminary data.</text>
</comment>
<name>A0A454CPF6_VIBHA</name>
<evidence type="ECO:0000313" key="2">
    <source>
        <dbReference type="Proteomes" id="UP000008367"/>
    </source>
</evidence>
<gene>
    <name evidence="1" type="ORF">VCHENC02_5800A</name>
</gene>
<evidence type="ECO:0000313" key="1">
    <source>
        <dbReference type="EMBL" id="EKM28288.1"/>
    </source>
</evidence>
<protein>
    <submittedName>
        <fullName evidence="1">Uncharacterized protein</fullName>
    </submittedName>
</protein>
<accession>A0A454CPF6</accession>
<dbReference type="Proteomes" id="UP000008367">
    <property type="component" value="Unassembled WGS sequence"/>
</dbReference>
<feature type="non-terminal residue" evidence="1">
    <location>
        <position position="32"/>
    </location>
</feature>
<reference evidence="1 2" key="1">
    <citation type="submission" date="2012-10" db="EMBL/GenBank/DDBJ databases">
        <title>Genome sequence of Vibrio Cholerae HENC-02.</title>
        <authorList>
            <person name="Eppinger M."/>
            <person name="Hasan N.A."/>
            <person name="Sengamalay N."/>
            <person name="Hine E."/>
            <person name="Su Q."/>
            <person name="Daugherty S.C."/>
            <person name="Young S."/>
            <person name="Sadzewicz L."/>
            <person name="Tallon L."/>
            <person name="Cebula T.A."/>
            <person name="Ravel J."/>
            <person name="Colwell R.R."/>
        </authorList>
    </citation>
    <scope>NUCLEOTIDE SEQUENCE [LARGE SCALE GENOMIC DNA]</scope>
    <source>
        <strain evidence="1 2">HENC-02</strain>
    </source>
</reference>